<dbReference type="InterPro" id="IPR050570">
    <property type="entry name" value="Cell_wall_metabolism_enzyme"/>
</dbReference>
<dbReference type="PANTHER" id="PTHR21666:SF289">
    <property type="entry name" value="L-ALA--D-GLU ENDOPEPTIDASE"/>
    <property type="match status" value="1"/>
</dbReference>
<keyword evidence="3" id="KW-0378">Hydrolase</keyword>
<dbReference type="Proteomes" id="UP000217696">
    <property type="component" value="Chromosome"/>
</dbReference>
<gene>
    <name evidence="3" type="primary">mepM_1</name>
    <name evidence="3" type="ORF">CB4_00411</name>
</gene>
<accession>A0A0U4WBV9</accession>
<dbReference type="SUPFAM" id="SSF51261">
    <property type="entry name" value="Duplicated hybrid motif"/>
    <property type="match status" value="1"/>
</dbReference>
<dbReference type="InterPro" id="IPR011055">
    <property type="entry name" value="Dup_hybrid_motif"/>
</dbReference>
<keyword evidence="4" id="KW-1185">Reference proteome</keyword>
<name>A0A0U4WBV9_9BACL</name>
<dbReference type="CDD" id="cd12797">
    <property type="entry name" value="M23_peptidase"/>
    <property type="match status" value="1"/>
</dbReference>
<dbReference type="KEGG" id="asoc:CB4_00411"/>
<evidence type="ECO:0000313" key="4">
    <source>
        <dbReference type="Proteomes" id="UP000217696"/>
    </source>
</evidence>
<proteinExistence type="predicted"/>
<evidence type="ECO:0000259" key="2">
    <source>
        <dbReference type="Pfam" id="PF01551"/>
    </source>
</evidence>
<dbReference type="AlphaFoldDB" id="A0A0U4WBV9"/>
<keyword evidence="1" id="KW-0732">Signal</keyword>
<dbReference type="InterPro" id="IPR016047">
    <property type="entry name" value="M23ase_b-sheet_dom"/>
</dbReference>
<dbReference type="PANTHER" id="PTHR21666">
    <property type="entry name" value="PEPTIDASE-RELATED"/>
    <property type="match status" value="1"/>
</dbReference>
<dbReference type="EC" id="3.4.24.-" evidence="3"/>
<feature type="domain" description="M23ase beta-sheet core" evidence="2">
    <location>
        <begin position="111"/>
        <end position="206"/>
    </location>
</feature>
<dbReference type="Pfam" id="PF01551">
    <property type="entry name" value="Peptidase_M23"/>
    <property type="match status" value="1"/>
</dbReference>
<evidence type="ECO:0000256" key="1">
    <source>
        <dbReference type="ARBA" id="ARBA00022729"/>
    </source>
</evidence>
<sequence length="211" mass="23256">MLLERIASWKKKEFEDDALQNEPGYFLYRLLTGAATSALLTVACGQMLIMAWPYITDAPKQDKQAVHTEQVVKQKEQVAWSVREKLSHGDGHFLMPAPGPLSSPFGMRWGRMHQGIDIASPIGTPVKAADNGRVIFAGVKTGYGNCMIIDHGNGYETVYGHLDALVASEGDIVEKKELIAYSGNTGRSTGPHLHFEIREHGEPIDPIPFLQ</sequence>
<protein>
    <submittedName>
        <fullName evidence="3">Murein DD-endopeptidase MepM</fullName>
        <ecNumber evidence="3">3.4.24.-</ecNumber>
    </submittedName>
</protein>
<dbReference type="EMBL" id="AP017312">
    <property type="protein sequence ID" value="BAU26297.1"/>
    <property type="molecule type" value="Genomic_DNA"/>
</dbReference>
<dbReference type="Gene3D" id="2.70.70.10">
    <property type="entry name" value="Glucose Permease (Domain IIA)"/>
    <property type="match status" value="1"/>
</dbReference>
<evidence type="ECO:0000313" key="3">
    <source>
        <dbReference type="EMBL" id="BAU26297.1"/>
    </source>
</evidence>
<organism evidence="3 4">
    <name type="scientific">Aneurinibacillus soli</name>
    <dbReference type="NCBI Taxonomy" id="1500254"/>
    <lineage>
        <taxon>Bacteria</taxon>
        <taxon>Bacillati</taxon>
        <taxon>Bacillota</taxon>
        <taxon>Bacilli</taxon>
        <taxon>Bacillales</taxon>
        <taxon>Paenibacillaceae</taxon>
        <taxon>Aneurinibacillus group</taxon>
        <taxon>Aneurinibacillus</taxon>
    </lineage>
</organism>
<dbReference type="GO" id="GO:0004222">
    <property type="term" value="F:metalloendopeptidase activity"/>
    <property type="evidence" value="ECO:0007669"/>
    <property type="project" value="TreeGrafter"/>
</dbReference>
<reference evidence="3 4" key="1">
    <citation type="submission" date="2015-12" db="EMBL/GenBank/DDBJ databases">
        <title>Genome sequence of Aneurinibacillus soli.</title>
        <authorList>
            <person name="Lee J.S."/>
            <person name="Lee K.C."/>
            <person name="Kim K.K."/>
            <person name="Lee B.W."/>
        </authorList>
    </citation>
    <scope>NUCLEOTIDE SEQUENCE [LARGE SCALE GENOMIC DNA]</scope>
    <source>
        <strain evidence="3 4">CB4</strain>
    </source>
</reference>